<comment type="caution">
    <text evidence="2">The sequence shown here is derived from an EMBL/GenBank/DDBJ whole genome shotgun (WGS) entry which is preliminary data.</text>
</comment>
<sequence>MFGIPNAKRVRRSELNDRSSVSSDESDEVSRDRLRETLHAKLANSFAWDPIPAPKAASAPPQTPSVHSRTIPTTMSGNVSQPKDLAGEGREESTATDEEQDEPPPEEFEFRLFGGPGLAATKIVLEKDRPYKPGEGTIVSRRPISFYFSRPATGNARARYEASVMTFDQIMERSRQRLWGLERPWKTIATINISSKGKAKGPSNTATVAAADGDEMKRTRKRPGKKMRIKKRKMAEVSKERRAAEEKAKLDKEEHLKAKKKRLNLVKKLRSRAKAKEKKQAARDAAAKETTEAEGTALEKEGSPASSNTLD</sequence>
<keyword evidence="3" id="KW-1185">Reference proteome</keyword>
<feature type="compositionally biased region" description="Polar residues" evidence="1">
    <location>
        <begin position="65"/>
        <end position="81"/>
    </location>
</feature>
<dbReference type="OrthoDB" id="5425061at2759"/>
<feature type="region of interest" description="Disordered" evidence="1">
    <location>
        <begin position="212"/>
        <end position="311"/>
    </location>
</feature>
<dbReference type="InterPro" id="IPR018555">
    <property type="entry name" value="C630.06c-like"/>
</dbReference>
<dbReference type="AlphaFoldDB" id="A0A9P1GTX2"/>
<feature type="region of interest" description="Disordered" evidence="1">
    <location>
        <begin position="44"/>
        <end position="107"/>
    </location>
</feature>
<proteinExistence type="predicted"/>
<gene>
    <name evidence="2" type="ORF">PPNO1_LOCUS58</name>
</gene>
<organism evidence="2 3">
    <name type="scientific">Parascedosporium putredinis</name>
    <dbReference type="NCBI Taxonomy" id="1442378"/>
    <lineage>
        <taxon>Eukaryota</taxon>
        <taxon>Fungi</taxon>
        <taxon>Dikarya</taxon>
        <taxon>Ascomycota</taxon>
        <taxon>Pezizomycotina</taxon>
        <taxon>Sordariomycetes</taxon>
        <taxon>Hypocreomycetidae</taxon>
        <taxon>Microascales</taxon>
        <taxon>Microascaceae</taxon>
        <taxon>Parascedosporium</taxon>
    </lineage>
</organism>
<reference evidence="2" key="1">
    <citation type="submission" date="2022-11" db="EMBL/GenBank/DDBJ databases">
        <authorList>
            <person name="Scott C."/>
            <person name="Bruce N."/>
        </authorList>
    </citation>
    <scope>NUCLEOTIDE SEQUENCE</scope>
</reference>
<feature type="compositionally biased region" description="Basic residues" evidence="1">
    <location>
        <begin position="218"/>
        <end position="233"/>
    </location>
</feature>
<evidence type="ECO:0000313" key="2">
    <source>
        <dbReference type="EMBL" id="CAI4210251.1"/>
    </source>
</evidence>
<name>A0A9P1GTX2_9PEZI</name>
<feature type="compositionally biased region" description="Basic and acidic residues" evidence="1">
    <location>
        <begin position="234"/>
        <end position="256"/>
    </location>
</feature>
<feature type="compositionally biased region" description="Basic and acidic residues" evidence="1">
    <location>
        <begin position="278"/>
        <end position="302"/>
    </location>
</feature>
<feature type="compositionally biased region" description="Basic residues" evidence="1">
    <location>
        <begin position="257"/>
        <end position="277"/>
    </location>
</feature>
<accession>A0A9P1GTX2</accession>
<dbReference type="Pfam" id="PF09428">
    <property type="entry name" value="DUF2011"/>
    <property type="match status" value="1"/>
</dbReference>
<feature type="region of interest" description="Disordered" evidence="1">
    <location>
        <begin position="1"/>
        <end position="32"/>
    </location>
</feature>
<evidence type="ECO:0000313" key="3">
    <source>
        <dbReference type="Proteomes" id="UP000838763"/>
    </source>
</evidence>
<evidence type="ECO:0000256" key="1">
    <source>
        <dbReference type="SAM" id="MobiDB-lite"/>
    </source>
</evidence>
<feature type="compositionally biased region" description="Acidic residues" evidence="1">
    <location>
        <begin position="94"/>
        <end position="107"/>
    </location>
</feature>
<dbReference type="Proteomes" id="UP000838763">
    <property type="component" value="Unassembled WGS sequence"/>
</dbReference>
<protein>
    <submittedName>
        <fullName evidence="2">Uncharacterized protein</fullName>
    </submittedName>
</protein>
<dbReference type="EMBL" id="CALLCH030000001">
    <property type="protein sequence ID" value="CAI4210251.1"/>
    <property type="molecule type" value="Genomic_DNA"/>
</dbReference>